<evidence type="ECO:0000313" key="11">
    <source>
        <dbReference type="Proteomes" id="UP000218113"/>
    </source>
</evidence>
<dbReference type="PROSITE" id="PS50881">
    <property type="entry name" value="S5_DSRBD"/>
    <property type="match status" value="1"/>
</dbReference>
<dbReference type="InterPro" id="IPR005712">
    <property type="entry name" value="Ribosomal_uS5_bac-type"/>
</dbReference>
<evidence type="ECO:0000256" key="8">
    <source>
        <dbReference type="RuleBase" id="RU003823"/>
    </source>
</evidence>
<dbReference type="SUPFAM" id="SSF54768">
    <property type="entry name" value="dsRNA-binding domain-like"/>
    <property type="match status" value="1"/>
</dbReference>
<dbReference type="AlphaFoldDB" id="A0A2A4TA97"/>
<evidence type="ECO:0000256" key="2">
    <source>
        <dbReference type="ARBA" id="ARBA00022730"/>
    </source>
</evidence>
<dbReference type="PANTHER" id="PTHR48277">
    <property type="entry name" value="MITOCHONDRIAL RIBOSOMAL PROTEIN S5"/>
    <property type="match status" value="1"/>
</dbReference>
<keyword evidence="4 7" id="KW-0689">Ribosomal protein</keyword>
<comment type="domain">
    <text evidence="7">The N-terminal domain interacts with the head of the 30S subunit; the C-terminal domain interacts with the body and contacts protein S4. The interaction surface between S4 and S5 is involved in control of translational fidelity.</text>
</comment>
<protein>
    <recommendedName>
        <fullName evidence="6 7">Small ribosomal subunit protein uS5</fullName>
    </recommendedName>
</protein>
<dbReference type="InterPro" id="IPR014721">
    <property type="entry name" value="Ribsml_uS5_D2-typ_fold_subgr"/>
</dbReference>
<comment type="function">
    <text evidence="7">With S4 and S12 plays an important role in translational accuracy.</text>
</comment>
<keyword evidence="5 7" id="KW-0687">Ribonucleoprotein</keyword>
<dbReference type="GO" id="GO:0006412">
    <property type="term" value="P:translation"/>
    <property type="evidence" value="ECO:0007669"/>
    <property type="project" value="UniProtKB-UniRule"/>
</dbReference>
<dbReference type="SUPFAM" id="SSF54211">
    <property type="entry name" value="Ribosomal protein S5 domain 2-like"/>
    <property type="match status" value="1"/>
</dbReference>
<reference evidence="11" key="1">
    <citation type="submission" date="2017-08" db="EMBL/GenBank/DDBJ databases">
        <title>A dynamic microbial community with high functional redundancy inhabits the cold, oxic subseafloor aquifer.</title>
        <authorList>
            <person name="Tully B.J."/>
            <person name="Wheat C.G."/>
            <person name="Glazer B.T."/>
            <person name="Huber J.A."/>
        </authorList>
    </citation>
    <scope>NUCLEOTIDE SEQUENCE [LARGE SCALE GENOMIC DNA]</scope>
</reference>
<dbReference type="PROSITE" id="PS00585">
    <property type="entry name" value="RIBOSOMAL_S5"/>
    <property type="match status" value="1"/>
</dbReference>
<dbReference type="EMBL" id="NVSR01000004">
    <property type="protein sequence ID" value="PCI30540.1"/>
    <property type="molecule type" value="Genomic_DNA"/>
</dbReference>
<dbReference type="GO" id="GO:0015935">
    <property type="term" value="C:small ribosomal subunit"/>
    <property type="evidence" value="ECO:0007669"/>
    <property type="project" value="InterPro"/>
</dbReference>
<evidence type="ECO:0000259" key="9">
    <source>
        <dbReference type="PROSITE" id="PS50881"/>
    </source>
</evidence>
<evidence type="ECO:0000256" key="6">
    <source>
        <dbReference type="ARBA" id="ARBA00035255"/>
    </source>
</evidence>
<dbReference type="FunFam" id="3.30.230.10:FF:000002">
    <property type="entry name" value="30S ribosomal protein S5"/>
    <property type="match status" value="1"/>
</dbReference>
<dbReference type="InterPro" id="IPR020568">
    <property type="entry name" value="Ribosomal_Su5_D2-typ_SF"/>
</dbReference>
<dbReference type="GO" id="GO:0003735">
    <property type="term" value="F:structural constituent of ribosome"/>
    <property type="evidence" value="ECO:0007669"/>
    <property type="project" value="UniProtKB-UniRule"/>
</dbReference>
<keyword evidence="3 7" id="KW-0694">RNA-binding</keyword>
<evidence type="ECO:0000256" key="4">
    <source>
        <dbReference type="ARBA" id="ARBA00022980"/>
    </source>
</evidence>
<dbReference type="FunFam" id="3.30.160.20:FF:000001">
    <property type="entry name" value="30S ribosomal protein S5"/>
    <property type="match status" value="1"/>
</dbReference>
<name>A0A2A4TA97_9DELT</name>
<comment type="subunit">
    <text evidence="7">Part of the 30S ribosomal subunit. Contacts proteins S4 and S8.</text>
</comment>
<dbReference type="Gene3D" id="3.30.160.20">
    <property type="match status" value="1"/>
</dbReference>
<evidence type="ECO:0000256" key="1">
    <source>
        <dbReference type="ARBA" id="ARBA00008945"/>
    </source>
</evidence>
<evidence type="ECO:0000313" key="10">
    <source>
        <dbReference type="EMBL" id="PCI30540.1"/>
    </source>
</evidence>
<dbReference type="InterPro" id="IPR000851">
    <property type="entry name" value="Ribosomal_uS5"/>
</dbReference>
<comment type="function">
    <text evidence="7">Located at the back of the 30S subunit body where it stabilizes the conformation of the head with respect to the body.</text>
</comment>
<gene>
    <name evidence="7" type="primary">rpsE</name>
    <name evidence="10" type="ORF">COB67_01800</name>
</gene>
<accession>A0A2A4TA97</accession>
<dbReference type="Proteomes" id="UP000218113">
    <property type="component" value="Unassembled WGS sequence"/>
</dbReference>
<dbReference type="Pfam" id="PF00333">
    <property type="entry name" value="Ribosomal_S5"/>
    <property type="match status" value="1"/>
</dbReference>
<dbReference type="GO" id="GO:0005737">
    <property type="term" value="C:cytoplasm"/>
    <property type="evidence" value="ECO:0007669"/>
    <property type="project" value="UniProtKB-ARBA"/>
</dbReference>
<dbReference type="NCBIfam" id="TIGR01021">
    <property type="entry name" value="rpsE_bact"/>
    <property type="match status" value="1"/>
</dbReference>
<dbReference type="Pfam" id="PF03719">
    <property type="entry name" value="Ribosomal_S5_C"/>
    <property type="match status" value="1"/>
</dbReference>
<feature type="domain" description="S5 DRBM" evidence="9">
    <location>
        <begin position="9"/>
        <end position="72"/>
    </location>
</feature>
<dbReference type="InterPro" id="IPR005324">
    <property type="entry name" value="Ribosomal_uS5_C"/>
</dbReference>
<dbReference type="GO" id="GO:0019843">
    <property type="term" value="F:rRNA binding"/>
    <property type="evidence" value="ECO:0007669"/>
    <property type="project" value="UniProtKB-UniRule"/>
</dbReference>
<proteinExistence type="inferred from homology"/>
<dbReference type="PANTHER" id="PTHR48277:SF1">
    <property type="entry name" value="MITOCHONDRIAL RIBOSOMAL PROTEIN S5"/>
    <property type="match status" value="1"/>
</dbReference>
<organism evidence="10 11">
    <name type="scientific">SAR324 cluster bacterium</name>
    <dbReference type="NCBI Taxonomy" id="2024889"/>
    <lineage>
        <taxon>Bacteria</taxon>
        <taxon>Deltaproteobacteria</taxon>
        <taxon>SAR324 cluster</taxon>
    </lineage>
</organism>
<evidence type="ECO:0000256" key="5">
    <source>
        <dbReference type="ARBA" id="ARBA00023274"/>
    </source>
</evidence>
<evidence type="ECO:0000256" key="3">
    <source>
        <dbReference type="ARBA" id="ARBA00022884"/>
    </source>
</evidence>
<dbReference type="Gene3D" id="3.30.230.10">
    <property type="match status" value="1"/>
</dbReference>
<dbReference type="HAMAP" id="MF_01307_B">
    <property type="entry name" value="Ribosomal_uS5_B"/>
    <property type="match status" value="1"/>
</dbReference>
<keyword evidence="2 7" id="KW-0699">rRNA-binding</keyword>
<comment type="caution">
    <text evidence="10">The sequence shown here is derived from an EMBL/GenBank/DDBJ whole genome shotgun (WGS) entry which is preliminary data.</text>
</comment>
<evidence type="ECO:0000256" key="7">
    <source>
        <dbReference type="HAMAP-Rule" id="MF_01307"/>
    </source>
</evidence>
<comment type="similarity">
    <text evidence="1 7 8">Belongs to the universal ribosomal protein uS5 family.</text>
</comment>
<sequence>MAEKEKSDLIEKVIEVKRVSKVVKGGRRFSFSALVIVGDGKGRVGMGLGKANEVVEAVRKGTETAKKGMQAYSLYKNSIPHVVKGQHGSAKVLMKPSRPGSGIISAGAVRAVAEAVGITDITVKALGSNNKHNLVRSTIDGLAQLKSFTEISERRNKKIEKICLIDF</sequence>
<dbReference type="GO" id="GO:0042254">
    <property type="term" value="P:ribosome biogenesis"/>
    <property type="evidence" value="ECO:0007669"/>
    <property type="project" value="UniProtKB-ARBA"/>
</dbReference>
<dbReference type="InterPro" id="IPR018192">
    <property type="entry name" value="Ribosomal_uS5_N_CS"/>
</dbReference>
<dbReference type="InterPro" id="IPR013810">
    <property type="entry name" value="Ribosomal_uS5_N"/>
</dbReference>